<evidence type="ECO:0000313" key="2">
    <source>
        <dbReference type="Proteomes" id="UP000499080"/>
    </source>
</evidence>
<accession>A0A4Y2E2Q8</accession>
<dbReference type="EMBL" id="BGPR01000482">
    <property type="protein sequence ID" value="GBM22589.1"/>
    <property type="molecule type" value="Genomic_DNA"/>
</dbReference>
<dbReference type="Proteomes" id="UP000499080">
    <property type="component" value="Unassembled WGS sequence"/>
</dbReference>
<reference evidence="1 2" key="1">
    <citation type="journal article" date="2019" name="Sci. Rep.">
        <title>Orb-weaving spider Araneus ventricosus genome elucidates the spidroin gene catalogue.</title>
        <authorList>
            <person name="Kono N."/>
            <person name="Nakamura H."/>
            <person name="Ohtoshi R."/>
            <person name="Moran D.A.P."/>
            <person name="Shinohara A."/>
            <person name="Yoshida Y."/>
            <person name="Fujiwara M."/>
            <person name="Mori M."/>
            <person name="Tomita M."/>
            <person name="Arakawa K."/>
        </authorList>
    </citation>
    <scope>NUCLEOTIDE SEQUENCE [LARGE SCALE GENOMIC DNA]</scope>
</reference>
<comment type="caution">
    <text evidence="1">The sequence shown here is derived from an EMBL/GenBank/DDBJ whole genome shotgun (WGS) entry which is preliminary data.</text>
</comment>
<gene>
    <name evidence="1" type="ORF">AVEN_182189_1</name>
</gene>
<sequence length="103" mass="11358">MVYVSSFHARRWAFIVGRNSTSCTFPTDQTQSPTACKNCNKVCVCHLASFDVQAFTSISLERSSHPTNSRATEILCGPTTGDKTYFGQGMLKLGPWEQGFTLV</sequence>
<organism evidence="1 2">
    <name type="scientific">Araneus ventricosus</name>
    <name type="common">Orbweaver spider</name>
    <name type="synonym">Epeira ventricosa</name>
    <dbReference type="NCBI Taxonomy" id="182803"/>
    <lineage>
        <taxon>Eukaryota</taxon>
        <taxon>Metazoa</taxon>
        <taxon>Ecdysozoa</taxon>
        <taxon>Arthropoda</taxon>
        <taxon>Chelicerata</taxon>
        <taxon>Arachnida</taxon>
        <taxon>Araneae</taxon>
        <taxon>Araneomorphae</taxon>
        <taxon>Entelegynae</taxon>
        <taxon>Araneoidea</taxon>
        <taxon>Araneidae</taxon>
        <taxon>Araneus</taxon>
    </lineage>
</organism>
<protein>
    <submittedName>
        <fullName evidence="1">Uncharacterized protein</fullName>
    </submittedName>
</protein>
<name>A0A4Y2E2Q8_ARAVE</name>
<keyword evidence="2" id="KW-1185">Reference proteome</keyword>
<proteinExistence type="predicted"/>
<dbReference type="AlphaFoldDB" id="A0A4Y2E2Q8"/>
<evidence type="ECO:0000313" key="1">
    <source>
        <dbReference type="EMBL" id="GBM22589.1"/>
    </source>
</evidence>